<dbReference type="RefSeq" id="WP_310319455.1">
    <property type="nucleotide sequence ID" value="NZ_JAVDWU010000008.1"/>
</dbReference>
<sequence length="244" mass="25712">MPALHGSIHRGASADQAASAAQLVTALQGQYPEAGRAYWALRAWGLLVWQPAYASVIAAELAEGVLPLAGLQLDVDTAEADVSGFAVAAGHFIPCTAGPRRQQAARQLQPVTNALLRAVQAHLPLHPKAARRLLADCVLAALLRIQRWTRHTGYPGLRFSNAALIATGADWLGLLGAGGDSGYLVFDAGGGTPQLALDRRVCCLDDRRHGGSLCDTCPRLARAERLRRLQAASLADAPTHQSAA</sequence>
<comment type="caution">
    <text evidence="1">The sequence shown here is derived from an EMBL/GenBank/DDBJ whole genome shotgun (WGS) entry which is preliminary data.</text>
</comment>
<organism evidence="1 2">
    <name type="scientific">Hydrogenophaga palleronii</name>
    <dbReference type="NCBI Taxonomy" id="65655"/>
    <lineage>
        <taxon>Bacteria</taxon>
        <taxon>Pseudomonadati</taxon>
        <taxon>Pseudomonadota</taxon>
        <taxon>Betaproteobacteria</taxon>
        <taxon>Burkholderiales</taxon>
        <taxon>Comamonadaceae</taxon>
        <taxon>Hydrogenophaga</taxon>
    </lineage>
</organism>
<evidence type="ECO:0000313" key="1">
    <source>
        <dbReference type="EMBL" id="MDR7151664.1"/>
    </source>
</evidence>
<keyword evidence="2" id="KW-1185">Reference proteome</keyword>
<dbReference type="EMBL" id="JAVDWU010000008">
    <property type="protein sequence ID" value="MDR7151664.1"/>
    <property type="molecule type" value="Genomic_DNA"/>
</dbReference>
<reference evidence="1 2" key="1">
    <citation type="submission" date="2023-07" db="EMBL/GenBank/DDBJ databases">
        <title>Sorghum-associated microbial communities from plants grown in Nebraska, USA.</title>
        <authorList>
            <person name="Schachtman D."/>
        </authorList>
    </citation>
    <scope>NUCLEOTIDE SEQUENCE [LARGE SCALE GENOMIC DNA]</scope>
    <source>
        <strain evidence="1 2">4249</strain>
    </source>
</reference>
<evidence type="ECO:0000313" key="2">
    <source>
        <dbReference type="Proteomes" id="UP001265700"/>
    </source>
</evidence>
<accession>A0ABU1WR55</accession>
<protein>
    <submittedName>
        <fullName evidence="1">Siderophore ferric iron reductase</fullName>
    </submittedName>
</protein>
<dbReference type="Proteomes" id="UP001265700">
    <property type="component" value="Unassembled WGS sequence"/>
</dbReference>
<name>A0ABU1WR55_9BURK</name>
<gene>
    <name evidence="1" type="ORF">J2W49_003640</name>
</gene>
<proteinExistence type="predicted"/>